<evidence type="ECO:0000256" key="1">
    <source>
        <dbReference type="SAM" id="MobiDB-lite"/>
    </source>
</evidence>
<organism evidence="2 3">
    <name type="scientific">Mycena metata</name>
    <dbReference type="NCBI Taxonomy" id="1033252"/>
    <lineage>
        <taxon>Eukaryota</taxon>
        <taxon>Fungi</taxon>
        <taxon>Dikarya</taxon>
        <taxon>Basidiomycota</taxon>
        <taxon>Agaricomycotina</taxon>
        <taxon>Agaricomycetes</taxon>
        <taxon>Agaricomycetidae</taxon>
        <taxon>Agaricales</taxon>
        <taxon>Marasmiineae</taxon>
        <taxon>Mycenaceae</taxon>
        <taxon>Mycena</taxon>
    </lineage>
</organism>
<reference evidence="2" key="1">
    <citation type="submission" date="2023-03" db="EMBL/GenBank/DDBJ databases">
        <title>Massive genome expansion in bonnet fungi (Mycena s.s.) driven by repeated elements and novel gene families across ecological guilds.</title>
        <authorList>
            <consortium name="Lawrence Berkeley National Laboratory"/>
            <person name="Harder C.B."/>
            <person name="Miyauchi S."/>
            <person name="Viragh M."/>
            <person name="Kuo A."/>
            <person name="Thoen E."/>
            <person name="Andreopoulos B."/>
            <person name="Lu D."/>
            <person name="Skrede I."/>
            <person name="Drula E."/>
            <person name="Henrissat B."/>
            <person name="Morin E."/>
            <person name="Kohler A."/>
            <person name="Barry K."/>
            <person name="LaButti K."/>
            <person name="Morin E."/>
            <person name="Salamov A."/>
            <person name="Lipzen A."/>
            <person name="Mereny Z."/>
            <person name="Hegedus B."/>
            <person name="Baldrian P."/>
            <person name="Stursova M."/>
            <person name="Weitz H."/>
            <person name="Taylor A."/>
            <person name="Grigoriev I.V."/>
            <person name="Nagy L.G."/>
            <person name="Martin F."/>
            <person name="Kauserud H."/>
        </authorList>
    </citation>
    <scope>NUCLEOTIDE SEQUENCE</scope>
    <source>
        <strain evidence="2">CBHHK182m</strain>
    </source>
</reference>
<name>A0AAD7I0K6_9AGAR</name>
<sequence>MLVMGRHHARVRRRVGERVRVVRVVPGVVRVGARGEGRGGVRRGRRRAGGEGGERGGVRERGRAVSVSVVPRVPVPMPGERHRVPRRRGRRRGRLVAVLLRLLVPIDGIRAIAALHAAAAVEVVVHMALVGAVTGAATVRVRIQGRRLLRLDDHGRGAVGVLLRAPVVRGGCKVNLDAGQLARGAVVRRQRCMDLLLLGDVDTHGPGSIVALGRVEGLFWVDGAAPGEVLVGKELVVVARRGVLGVVPVAKVECIVERGANGVCGELAAACAKVCVGWGDGGLGRHCWWGGLGMDGHLKVGKVGLINALKYWRLRSGSCDVCDRQRVSAIVGEYSLGAPETPEEFKSR</sequence>
<feature type="region of interest" description="Disordered" evidence="1">
    <location>
        <begin position="35"/>
        <end position="58"/>
    </location>
</feature>
<proteinExistence type="predicted"/>
<protein>
    <submittedName>
        <fullName evidence="2">Uncharacterized protein</fullName>
    </submittedName>
</protein>
<dbReference type="AlphaFoldDB" id="A0AAD7I0K6"/>
<dbReference type="Proteomes" id="UP001215598">
    <property type="component" value="Unassembled WGS sequence"/>
</dbReference>
<dbReference type="EMBL" id="JARKIB010000154">
    <property type="protein sequence ID" value="KAJ7731244.1"/>
    <property type="molecule type" value="Genomic_DNA"/>
</dbReference>
<comment type="caution">
    <text evidence="2">The sequence shown here is derived from an EMBL/GenBank/DDBJ whole genome shotgun (WGS) entry which is preliminary data.</text>
</comment>
<evidence type="ECO:0000313" key="3">
    <source>
        <dbReference type="Proteomes" id="UP001215598"/>
    </source>
</evidence>
<accession>A0AAD7I0K6</accession>
<evidence type="ECO:0000313" key="2">
    <source>
        <dbReference type="EMBL" id="KAJ7731244.1"/>
    </source>
</evidence>
<feature type="compositionally biased region" description="Basic and acidic residues" evidence="1">
    <location>
        <begin position="48"/>
        <end position="58"/>
    </location>
</feature>
<gene>
    <name evidence="2" type="ORF">B0H16DRAFT_1584002</name>
</gene>
<keyword evidence="3" id="KW-1185">Reference proteome</keyword>